<accession>A0ABN9WET2</accession>
<evidence type="ECO:0000313" key="2">
    <source>
        <dbReference type="EMBL" id="CAK0884858.1"/>
    </source>
</evidence>
<keyword evidence="1" id="KW-0812">Transmembrane</keyword>
<sequence length="310" mass="34438">MRQIGRGTRRITNSVHRARYSIIMYAVGAAHAVHTMVFLIVASKRASSRSRSHMINRDRSSLGAVVIWGSGRSSSFASRAELKATPEEEVGKRKELEDKIEAKQMKIVNEMRQVMTDSLKAEFLIQALLNVVLCGLLCYEQFPFLPDLTWAGLNDKGTVLIGKLYGIWGIWLTTVPALRARKPGGPYGMGYEEKRALDLSFLVLPFICILTPFASRDPAATFWACLATLAGLYAWSFTTPLQAASGPRRGAGGELPEPVQWALRALDFGTGEERGARREDTTWQDQLASYEREAERLAAAKEKAKKKVET</sequence>
<protein>
    <submittedName>
        <fullName evidence="2">Uncharacterized protein</fullName>
    </submittedName>
</protein>
<feature type="transmembrane region" description="Helical" evidence="1">
    <location>
        <begin position="22"/>
        <end position="42"/>
    </location>
</feature>
<proteinExistence type="predicted"/>
<gene>
    <name evidence="2" type="ORF">PCOR1329_LOCUS66641</name>
</gene>
<evidence type="ECO:0000313" key="3">
    <source>
        <dbReference type="Proteomes" id="UP001189429"/>
    </source>
</evidence>
<dbReference type="Proteomes" id="UP001189429">
    <property type="component" value="Unassembled WGS sequence"/>
</dbReference>
<reference evidence="2" key="1">
    <citation type="submission" date="2023-10" db="EMBL/GenBank/DDBJ databases">
        <authorList>
            <person name="Chen Y."/>
            <person name="Shah S."/>
            <person name="Dougan E. K."/>
            <person name="Thang M."/>
            <person name="Chan C."/>
        </authorList>
    </citation>
    <scope>NUCLEOTIDE SEQUENCE [LARGE SCALE GENOMIC DNA]</scope>
</reference>
<keyword evidence="1" id="KW-1133">Transmembrane helix</keyword>
<dbReference type="EMBL" id="CAUYUJ010018597">
    <property type="protein sequence ID" value="CAK0884858.1"/>
    <property type="molecule type" value="Genomic_DNA"/>
</dbReference>
<keyword evidence="3" id="KW-1185">Reference proteome</keyword>
<keyword evidence="1" id="KW-0472">Membrane</keyword>
<comment type="caution">
    <text evidence="2">The sequence shown here is derived from an EMBL/GenBank/DDBJ whole genome shotgun (WGS) entry which is preliminary data.</text>
</comment>
<name>A0ABN9WET2_9DINO</name>
<organism evidence="2 3">
    <name type="scientific">Prorocentrum cordatum</name>
    <dbReference type="NCBI Taxonomy" id="2364126"/>
    <lineage>
        <taxon>Eukaryota</taxon>
        <taxon>Sar</taxon>
        <taxon>Alveolata</taxon>
        <taxon>Dinophyceae</taxon>
        <taxon>Prorocentrales</taxon>
        <taxon>Prorocentraceae</taxon>
        <taxon>Prorocentrum</taxon>
    </lineage>
</organism>
<evidence type="ECO:0000256" key="1">
    <source>
        <dbReference type="SAM" id="Phobius"/>
    </source>
</evidence>